<comment type="caution">
    <text evidence="2">The sequence shown here is derived from an EMBL/GenBank/DDBJ whole genome shotgun (WGS) entry which is preliminary data.</text>
</comment>
<dbReference type="Proteomes" id="UP000324748">
    <property type="component" value="Unassembled WGS sequence"/>
</dbReference>
<dbReference type="AlphaFoldDB" id="A0A5B0P2Z0"/>
<proteinExistence type="predicted"/>
<organism evidence="2 3">
    <name type="scientific">Puccinia graminis f. sp. tritici</name>
    <dbReference type="NCBI Taxonomy" id="56615"/>
    <lineage>
        <taxon>Eukaryota</taxon>
        <taxon>Fungi</taxon>
        <taxon>Dikarya</taxon>
        <taxon>Basidiomycota</taxon>
        <taxon>Pucciniomycotina</taxon>
        <taxon>Pucciniomycetes</taxon>
        <taxon>Pucciniales</taxon>
        <taxon>Pucciniaceae</taxon>
        <taxon>Puccinia</taxon>
    </lineage>
</organism>
<protein>
    <submittedName>
        <fullName evidence="2">Uncharacterized protein</fullName>
    </submittedName>
</protein>
<feature type="region of interest" description="Disordered" evidence="1">
    <location>
        <begin position="1"/>
        <end position="22"/>
    </location>
</feature>
<dbReference type="EMBL" id="VSWC01000079">
    <property type="protein sequence ID" value="KAA1095212.1"/>
    <property type="molecule type" value="Genomic_DNA"/>
</dbReference>
<feature type="compositionally biased region" description="Low complexity" evidence="1">
    <location>
        <begin position="98"/>
        <end position="108"/>
    </location>
</feature>
<keyword evidence="3" id="KW-1185">Reference proteome</keyword>
<accession>A0A5B0P2Z0</accession>
<feature type="region of interest" description="Disordered" evidence="1">
    <location>
        <begin position="161"/>
        <end position="193"/>
    </location>
</feature>
<name>A0A5B0P2Z0_PUCGR</name>
<feature type="region of interest" description="Disordered" evidence="1">
    <location>
        <begin position="84"/>
        <end position="108"/>
    </location>
</feature>
<reference evidence="2 3" key="1">
    <citation type="submission" date="2019-05" db="EMBL/GenBank/DDBJ databases">
        <title>Emergence of the Ug99 lineage of the wheat stem rust pathogen through somatic hybridization.</title>
        <authorList>
            <person name="Li F."/>
            <person name="Upadhyaya N.M."/>
            <person name="Sperschneider J."/>
            <person name="Matny O."/>
            <person name="Nguyen-Phuc H."/>
            <person name="Mago R."/>
            <person name="Raley C."/>
            <person name="Miller M.E."/>
            <person name="Silverstein K.A.T."/>
            <person name="Henningsen E."/>
            <person name="Hirsch C.D."/>
            <person name="Visser B."/>
            <person name="Pretorius Z.A."/>
            <person name="Steffenson B.J."/>
            <person name="Schwessinger B."/>
            <person name="Dodds P.N."/>
            <person name="Figueroa M."/>
        </authorList>
    </citation>
    <scope>NUCLEOTIDE SEQUENCE [LARGE SCALE GENOMIC DNA]</scope>
    <source>
        <strain evidence="2">21-0</strain>
    </source>
</reference>
<evidence type="ECO:0000313" key="2">
    <source>
        <dbReference type="EMBL" id="KAA1095212.1"/>
    </source>
</evidence>
<feature type="compositionally biased region" description="Basic and acidic residues" evidence="1">
    <location>
        <begin position="11"/>
        <end position="22"/>
    </location>
</feature>
<evidence type="ECO:0000256" key="1">
    <source>
        <dbReference type="SAM" id="MobiDB-lite"/>
    </source>
</evidence>
<sequence length="253" mass="27026">MHTLSSGETPPDERVGTPAHREESLPASWIVYQLAGRDSSRRRAGMNTLSSGGVSPDERVCTPLLASWIVYQLAGRDSSRRAGMNTLLSGGVSPDQRPTTQASTQAPPPMAMAIEPAARLTPALPAATRPNVTARPATEKVPLPPAIATYLQGIIPARREKPLPTRGYSSQLVGRNPSRRAGMYTSSSGGTPPGELDCVPARREGFLLAVLPLLAPGMDTRISARFGRKNSHPQPNPHPLAGIRWHWRVSASG</sequence>
<evidence type="ECO:0000313" key="3">
    <source>
        <dbReference type="Proteomes" id="UP000324748"/>
    </source>
</evidence>
<gene>
    <name evidence="2" type="ORF">PGT21_036628</name>
</gene>